<name>A0A0E9UQ97_ANGAN</name>
<dbReference type="AlphaFoldDB" id="A0A0E9UQ97"/>
<protein>
    <submittedName>
        <fullName evidence="1">Uncharacterized protein</fullName>
    </submittedName>
</protein>
<sequence length="34" mass="3867">MKTVAREKAPALVFITVREISLLLITKHGLTRFL</sequence>
<reference evidence="1" key="1">
    <citation type="submission" date="2014-11" db="EMBL/GenBank/DDBJ databases">
        <authorList>
            <person name="Amaro Gonzalez C."/>
        </authorList>
    </citation>
    <scope>NUCLEOTIDE SEQUENCE</scope>
</reference>
<reference evidence="1" key="2">
    <citation type="journal article" date="2015" name="Fish Shellfish Immunol.">
        <title>Early steps in the European eel (Anguilla anguilla)-Vibrio vulnificus interaction in the gills: Role of the RtxA13 toxin.</title>
        <authorList>
            <person name="Callol A."/>
            <person name="Pajuelo D."/>
            <person name="Ebbesson L."/>
            <person name="Teles M."/>
            <person name="MacKenzie S."/>
            <person name="Amaro C."/>
        </authorList>
    </citation>
    <scope>NUCLEOTIDE SEQUENCE</scope>
</reference>
<proteinExistence type="predicted"/>
<evidence type="ECO:0000313" key="1">
    <source>
        <dbReference type="EMBL" id="JAH68034.1"/>
    </source>
</evidence>
<accession>A0A0E9UQ97</accession>
<dbReference type="EMBL" id="GBXM01040543">
    <property type="protein sequence ID" value="JAH68034.1"/>
    <property type="molecule type" value="Transcribed_RNA"/>
</dbReference>
<organism evidence="1">
    <name type="scientific">Anguilla anguilla</name>
    <name type="common">European freshwater eel</name>
    <name type="synonym">Muraena anguilla</name>
    <dbReference type="NCBI Taxonomy" id="7936"/>
    <lineage>
        <taxon>Eukaryota</taxon>
        <taxon>Metazoa</taxon>
        <taxon>Chordata</taxon>
        <taxon>Craniata</taxon>
        <taxon>Vertebrata</taxon>
        <taxon>Euteleostomi</taxon>
        <taxon>Actinopterygii</taxon>
        <taxon>Neopterygii</taxon>
        <taxon>Teleostei</taxon>
        <taxon>Anguilliformes</taxon>
        <taxon>Anguillidae</taxon>
        <taxon>Anguilla</taxon>
    </lineage>
</organism>